<dbReference type="AlphaFoldDB" id="A0A839Z9J6"/>
<evidence type="ECO:0000313" key="3">
    <source>
        <dbReference type="Proteomes" id="UP000533469"/>
    </source>
</evidence>
<reference evidence="2 3" key="1">
    <citation type="submission" date="2020-08" db="EMBL/GenBank/DDBJ databases">
        <title>Genomic Encyclopedia of Type Strains, Phase IV (KMG-IV): sequencing the most valuable type-strain genomes for metagenomic binning, comparative biology and taxonomic classification.</title>
        <authorList>
            <person name="Goeker M."/>
        </authorList>
    </citation>
    <scope>NUCLEOTIDE SEQUENCE [LARGE SCALE GENOMIC DNA]</scope>
    <source>
        <strain evidence="2 3">DSM 5895</strain>
    </source>
</reference>
<feature type="region of interest" description="Disordered" evidence="1">
    <location>
        <begin position="358"/>
        <end position="380"/>
    </location>
</feature>
<organism evidence="2 3">
    <name type="scientific">Ancylobacter tetraedralis</name>
    <dbReference type="NCBI Taxonomy" id="217068"/>
    <lineage>
        <taxon>Bacteria</taxon>
        <taxon>Pseudomonadati</taxon>
        <taxon>Pseudomonadota</taxon>
        <taxon>Alphaproteobacteria</taxon>
        <taxon>Hyphomicrobiales</taxon>
        <taxon>Xanthobacteraceae</taxon>
        <taxon>Ancylobacter</taxon>
    </lineage>
</organism>
<keyword evidence="3" id="KW-1185">Reference proteome</keyword>
<comment type="caution">
    <text evidence="2">The sequence shown here is derived from an EMBL/GenBank/DDBJ whole genome shotgun (WGS) entry which is preliminary data.</text>
</comment>
<feature type="region of interest" description="Disordered" evidence="1">
    <location>
        <begin position="17"/>
        <end position="51"/>
    </location>
</feature>
<gene>
    <name evidence="2" type="ORF">FHS55_001726</name>
</gene>
<protein>
    <submittedName>
        <fullName evidence="2">Uncharacterized protein</fullName>
    </submittedName>
</protein>
<evidence type="ECO:0000313" key="2">
    <source>
        <dbReference type="EMBL" id="MBB3771127.1"/>
    </source>
</evidence>
<accession>A0A839Z9J6</accession>
<dbReference type="EMBL" id="JACICD010000003">
    <property type="protein sequence ID" value="MBB3771127.1"/>
    <property type="molecule type" value="Genomic_DNA"/>
</dbReference>
<proteinExistence type="predicted"/>
<dbReference type="Proteomes" id="UP000533469">
    <property type="component" value="Unassembled WGS sequence"/>
</dbReference>
<evidence type="ECO:0000256" key="1">
    <source>
        <dbReference type="SAM" id="MobiDB-lite"/>
    </source>
</evidence>
<name>A0A839Z9J6_9HYPH</name>
<sequence>MGIEAVVSMSVPAAEAMARRGAGRGHRDRRGSAGGDDRRGQRRGSRSRLGLLGDSHLGGLLDRRLVVGRQGRGGIHAGDHLPAGIGAGQGVVEQLHHPVVARAGAGAAHHDRYDVVAFMLDAGQQVEARGCGIAGLDAIHALDPTEHAVVAGNGDAAIDEAAGGEIRVIAREALLDGAAESGEVARRRHLLRIGQAIRILEGGARHAERAGAQRHLPREAGGIAGNVLGDDHGDVIGRARDQCLDGVFDGDGRARLDAELGRLLRCGIGRNAQLGAERHTPLLQLLEQHVERHDLGDGGRVAQGVGIVLVQDLAGIGVDDDVGISALPHAAGGDRAGHDRFVARLLLLFRRGIRNARAEQRNCQQRHARSRQTSANDHRNPHLIRPAIWFRFEPEPVNPARAQQRGRPWPPAP</sequence>